<feature type="transmembrane region" description="Helical" evidence="1">
    <location>
        <begin position="86"/>
        <end position="106"/>
    </location>
</feature>
<dbReference type="EMBL" id="JAHLQK010000001">
    <property type="protein sequence ID" value="MBU5675069.1"/>
    <property type="molecule type" value="Genomic_DNA"/>
</dbReference>
<accession>A0ABS6FXX2</accession>
<keyword evidence="1" id="KW-1133">Transmembrane helix</keyword>
<feature type="transmembrane region" description="Helical" evidence="1">
    <location>
        <begin position="127"/>
        <end position="150"/>
    </location>
</feature>
<gene>
    <name evidence="2" type="ORF">KQI88_01385</name>
</gene>
<protein>
    <recommendedName>
        <fullName evidence="4">ABC-2 family transporter protein</fullName>
    </recommendedName>
</protein>
<feature type="transmembrane region" description="Helical" evidence="1">
    <location>
        <begin position="215"/>
        <end position="235"/>
    </location>
</feature>
<evidence type="ECO:0000313" key="3">
    <source>
        <dbReference type="Proteomes" id="UP000779508"/>
    </source>
</evidence>
<proteinExistence type="predicted"/>
<feature type="transmembrane region" description="Helical" evidence="1">
    <location>
        <begin position="61"/>
        <end position="80"/>
    </location>
</feature>
<name>A0ABS6FXX2_9FIRM</name>
<sequence length="248" mass="28625">MNKRDISKIKTTLLKYKVTLPRDEDRLKTIELAQAALYHRKNVRTPLSSLFITQAKYISKFLWVTQILAIILTVMTSDGFSTISEIQGLIFTVVPILTFYVVPEVMKAKIYGMSEVEVVCKNTLAKIMIIKLIIIGTVNIGAILAITLFLSSRFDMRFIELLIYGLIPFNIMNFMNLLVLDILKLKSPFVFLSTSLVTTLLLQLTKIYFDIAQQVWNGLFFISVILLVFELYRLVINMRERQELLIWN</sequence>
<feature type="transmembrane region" description="Helical" evidence="1">
    <location>
        <begin position="189"/>
        <end position="209"/>
    </location>
</feature>
<keyword evidence="1" id="KW-0472">Membrane</keyword>
<feature type="transmembrane region" description="Helical" evidence="1">
    <location>
        <begin position="162"/>
        <end position="182"/>
    </location>
</feature>
<comment type="caution">
    <text evidence="2">The sequence shown here is derived from an EMBL/GenBank/DDBJ whole genome shotgun (WGS) entry which is preliminary data.</text>
</comment>
<dbReference type="Proteomes" id="UP000779508">
    <property type="component" value="Unassembled WGS sequence"/>
</dbReference>
<reference evidence="2 3" key="1">
    <citation type="submission" date="2021-06" db="EMBL/GenBank/DDBJ databases">
        <authorList>
            <person name="Sun Q."/>
            <person name="Li D."/>
        </authorList>
    </citation>
    <scope>NUCLEOTIDE SEQUENCE [LARGE SCALE GENOMIC DNA]</scope>
    <source>
        <strain evidence="2 3">MSJ-5</strain>
    </source>
</reference>
<evidence type="ECO:0000313" key="2">
    <source>
        <dbReference type="EMBL" id="MBU5675069.1"/>
    </source>
</evidence>
<organism evidence="2 3">
    <name type="scientific">Alkaliphilus flagellatus</name>
    <dbReference type="NCBI Taxonomy" id="2841507"/>
    <lineage>
        <taxon>Bacteria</taxon>
        <taxon>Bacillati</taxon>
        <taxon>Bacillota</taxon>
        <taxon>Clostridia</taxon>
        <taxon>Peptostreptococcales</taxon>
        <taxon>Natronincolaceae</taxon>
        <taxon>Alkaliphilus</taxon>
    </lineage>
</organism>
<dbReference type="RefSeq" id="WP_216414573.1">
    <property type="nucleotide sequence ID" value="NZ_JAHLQK010000001.1"/>
</dbReference>
<keyword evidence="1" id="KW-0812">Transmembrane</keyword>
<keyword evidence="3" id="KW-1185">Reference proteome</keyword>
<evidence type="ECO:0008006" key="4">
    <source>
        <dbReference type="Google" id="ProtNLM"/>
    </source>
</evidence>
<evidence type="ECO:0000256" key="1">
    <source>
        <dbReference type="SAM" id="Phobius"/>
    </source>
</evidence>